<keyword evidence="1" id="KW-0472">Membrane</keyword>
<keyword evidence="1" id="KW-1133">Transmembrane helix</keyword>
<reference evidence="2 3" key="1">
    <citation type="submission" date="2017-11" db="EMBL/GenBank/DDBJ databases">
        <title>Bacillus camelliae sp. nov., isolated from pu'er tea.</title>
        <authorList>
            <person name="Niu L."/>
        </authorList>
    </citation>
    <scope>NUCLEOTIDE SEQUENCE [LARGE SCALE GENOMIC DNA]</scope>
    <source>
        <strain evidence="2 3">7578-1</strain>
    </source>
</reference>
<dbReference type="AlphaFoldDB" id="A0A2N3LEQ7"/>
<gene>
    <name evidence="2" type="ORF">CWO92_21070</name>
</gene>
<feature type="transmembrane region" description="Helical" evidence="1">
    <location>
        <begin position="58"/>
        <end position="76"/>
    </location>
</feature>
<dbReference type="RefSeq" id="WP_101356178.1">
    <property type="nucleotide sequence ID" value="NZ_PIQO01000023.1"/>
</dbReference>
<sequence>MFYVGILLLIWLAIGFILGIKVVFVDQLLKENEDLESFKQQTNSEERQLLELMIKNKWVVIAILTLSGGYGLFQHIKTNFTKNK</sequence>
<keyword evidence="1" id="KW-0812">Transmembrane</keyword>
<evidence type="ECO:0000313" key="2">
    <source>
        <dbReference type="EMBL" id="PKR83033.1"/>
    </source>
</evidence>
<organism evidence="2 3">
    <name type="scientific">Heyndrickxia camelliae</name>
    <dbReference type="NCBI Taxonomy" id="1707093"/>
    <lineage>
        <taxon>Bacteria</taxon>
        <taxon>Bacillati</taxon>
        <taxon>Bacillota</taxon>
        <taxon>Bacilli</taxon>
        <taxon>Bacillales</taxon>
        <taxon>Bacillaceae</taxon>
        <taxon>Heyndrickxia</taxon>
    </lineage>
</organism>
<proteinExistence type="predicted"/>
<accession>A0A2N3LEQ7</accession>
<keyword evidence="3" id="KW-1185">Reference proteome</keyword>
<evidence type="ECO:0000256" key="1">
    <source>
        <dbReference type="SAM" id="Phobius"/>
    </source>
</evidence>
<protein>
    <submittedName>
        <fullName evidence="2">Uncharacterized protein</fullName>
    </submittedName>
</protein>
<dbReference type="OrthoDB" id="2912132at2"/>
<name>A0A2N3LEQ7_9BACI</name>
<evidence type="ECO:0000313" key="3">
    <source>
        <dbReference type="Proteomes" id="UP000233440"/>
    </source>
</evidence>
<comment type="caution">
    <text evidence="2">The sequence shown here is derived from an EMBL/GenBank/DDBJ whole genome shotgun (WGS) entry which is preliminary data.</text>
</comment>
<dbReference type="EMBL" id="PIQO01000023">
    <property type="protein sequence ID" value="PKR83033.1"/>
    <property type="molecule type" value="Genomic_DNA"/>
</dbReference>
<dbReference type="Proteomes" id="UP000233440">
    <property type="component" value="Unassembled WGS sequence"/>
</dbReference>